<keyword evidence="1" id="KW-0732">Signal</keyword>
<feature type="chain" id="PRO_5031135846" description="DUF3187 family protein" evidence="1">
    <location>
        <begin position="24"/>
        <end position="343"/>
    </location>
</feature>
<dbReference type="InterPro" id="IPR021523">
    <property type="entry name" value="DUF3187"/>
</dbReference>
<dbReference type="Pfam" id="PF11383">
    <property type="entry name" value="DUF3187"/>
    <property type="match status" value="1"/>
</dbReference>
<evidence type="ECO:0000313" key="2">
    <source>
        <dbReference type="EMBL" id="ODJ89535.1"/>
    </source>
</evidence>
<evidence type="ECO:0008006" key="4">
    <source>
        <dbReference type="Google" id="ProtNLM"/>
    </source>
</evidence>
<keyword evidence="3" id="KW-1185">Reference proteome</keyword>
<protein>
    <recommendedName>
        <fullName evidence="4">DUF3187 family protein</fullName>
    </recommendedName>
</protein>
<feature type="signal peptide" evidence="1">
    <location>
        <begin position="1"/>
        <end position="23"/>
    </location>
</feature>
<gene>
    <name evidence="2" type="ORF">CODIS_00950</name>
</gene>
<dbReference type="EMBL" id="MARB01000001">
    <property type="protein sequence ID" value="ODJ89535.1"/>
    <property type="molecule type" value="Genomic_DNA"/>
</dbReference>
<organism evidence="2 3">
    <name type="scientific">Candidatus Thiodiazotropha endolucinida</name>
    <dbReference type="NCBI Taxonomy" id="1655433"/>
    <lineage>
        <taxon>Bacteria</taxon>
        <taxon>Pseudomonadati</taxon>
        <taxon>Pseudomonadota</taxon>
        <taxon>Gammaproteobacteria</taxon>
        <taxon>Chromatiales</taxon>
        <taxon>Sedimenticolaceae</taxon>
        <taxon>Candidatus Thiodiazotropha</taxon>
    </lineage>
</organism>
<evidence type="ECO:0000256" key="1">
    <source>
        <dbReference type="SAM" id="SignalP"/>
    </source>
</evidence>
<sequence>MIAILRNICNLALFGLLALPSHADSGNIDPFHVRNMNPFTLIYGLPAMASSHLLAHNESYLQLTADIANNSIQSDSDGERIRLDGETYRLALIWKRGIAENWQIGIELPFLTHREGLMDGLIENWHDIFGLSNSDRNDWSRNRLVFRYENDEGERILVDRNKSGVGDLVLTLSHALDVAAESDRRLALHASLKLPSGDADALLGSGAADLALWASGSERRMLWQWPLHIYGQAGLLLKGKADLLQDLQRDVVFFGALGVGWRPMNWLDLKAQVDTHSSHYDSKLDQLGGTALMLTVGGSIHLDADSHRIDISIGENLTTDSVPDFMINLAYVRRFDALGVSGQ</sequence>
<proteinExistence type="predicted"/>
<name>A0A7Z0VPQ8_9GAMM</name>
<dbReference type="Proteomes" id="UP000094769">
    <property type="component" value="Unassembled WGS sequence"/>
</dbReference>
<evidence type="ECO:0000313" key="3">
    <source>
        <dbReference type="Proteomes" id="UP000094769"/>
    </source>
</evidence>
<comment type="caution">
    <text evidence="2">The sequence shown here is derived from an EMBL/GenBank/DDBJ whole genome shotgun (WGS) entry which is preliminary data.</text>
</comment>
<dbReference type="RefSeq" id="WP_162420062.1">
    <property type="nucleotide sequence ID" value="NZ_MARB01000001.1"/>
</dbReference>
<reference evidence="2 3" key="1">
    <citation type="submission" date="2016-06" db="EMBL/GenBank/DDBJ databases">
        <title>Genome sequence of endosymbiont of Candidatus Endolucinida thiodiazotropha.</title>
        <authorList>
            <person name="Poehlein A."/>
            <person name="Koenig S."/>
            <person name="Heiden S.E."/>
            <person name="Thuermer A."/>
            <person name="Voget S."/>
            <person name="Daniel R."/>
            <person name="Markert S."/>
            <person name="Gros O."/>
            <person name="Schweder T."/>
        </authorList>
    </citation>
    <scope>NUCLEOTIDE SEQUENCE [LARGE SCALE GENOMIC DNA]</scope>
    <source>
        <strain evidence="2 3">COS</strain>
    </source>
</reference>
<accession>A0A7Z0VPQ8</accession>
<dbReference type="AlphaFoldDB" id="A0A7Z0VPQ8"/>